<dbReference type="EMBL" id="JAVRHO010000011">
    <property type="protein sequence ID" value="MDT0646907.1"/>
    <property type="molecule type" value="Genomic_DNA"/>
</dbReference>
<sequence length="517" mass="58912">MKLSEKDTAQIKEKGISEQEVEDQVKIFKRGNIKVDISEAATAGKGIFAFSEDEKQEFISLYDSEKEKLEVIKFVPASGAATRMFKALHNFVDEFDPSKEGLRSYLDKQDDEKLQKFFEKIDQLPFYSLALDYARKNTENFDELSHDEQHLAIVKNMLFEEGLDLSDYPKGLVPFHKYRSGLRTAFEEHLIEAAEYIAVDGVAKVHFTISEEHQDKFKWEFKNIKERAEEKAGVKFEVSYSFQDPKTDTIAVDDNNEPFRTKEGDLFFRPGGHGALIENLNNQTADLAFLKNIDNVVTEDNISEVVHYKKMLGGKLLKLQEKCFNYLNKLDSGNVSEEEIQEISEFLQNELFRSLEEKFAELSSEEKIQYLKDKINRPLRVGGMVKNEGEPGGGPFLVRDENGEISLQIIEGAQIDQDNPEQLKTAQEATHFNPVDIVCGLKDYKGKSFDLNQYVDPKTSFIADKTKDGKPLKALERPGLWNGAMAKWNTVFVEVPVSTFNPVKSVADLLKKSHQVN</sequence>
<dbReference type="RefSeq" id="WP_311495069.1">
    <property type="nucleotide sequence ID" value="NZ_JAVRHO010000011.1"/>
</dbReference>
<dbReference type="Proteomes" id="UP001245285">
    <property type="component" value="Unassembled WGS sequence"/>
</dbReference>
<reference evidence="2 3" key="1">
    <citation type="submission" date="2023-09" db="EMBL/GenBank/DDBJ databases">
        <authorList>
            <person name="Rey-Velasco X."/>
        </authorList>
    </citation>
    <scope>NUCLEOTIDE SEQUENCE [LARGE SCALE GENOMIC DNA]</scope>
    <source>
        <strain evidence="2 3">F260</strain>
    </source>
</reference>
<dbReference type="Pfam" id="PF14134">
    <property type="entry name" value="DUF4301"/>
    <property type="match status" value="1"/>
</dbReference>
<dbReference type="SUPFAM" id="SSF53448">
    <property type="entry name" value="Nucleotide-diphospho-sugar transferases"/>
    <property type="match status" value="1"/>
</dbReference>
<proteinExistence type="predicted"/>
<feature type="domain" description="DUF4301" evidence="1">
    <location>
        <begin position="5"/>
        <end position="515"/>
    </location>
</feature>
<organism evidence="2 3">
    <name type="scientific">Autumnicola lenta</name>
    <dbReference type="NCBI Taxonomy" id="3075593"/>
    <lineage>
        <taxon>Bacteria</taxon>
        <taxon>Pseudomonadati</taxon>
        <taxon>Bacteroidota</taxon>
        <taxon>Flavobacteriia</taxon>
        <taxon>Flavobacteriales</taxon>
        <taxon>Flavobacteriaceae</taxon>
        <taxon>Autumnicola</taxon>
    </lineage>
</organism>
<evidence type="ECO:0000313" key="2">
    <source>
        <dbReference type="EMBL" id="MDT0646907.1"/>
    </source>
</evidence>
<accession>A0ABU3CKN2</accession>
<gene>
    <name evidence="2" type="ORF">RM545_09400</name>
</gene>
<keyword evidence="3" id="KW-1185">Reference proteome</keyword>
<evidence type="ECO:0000313" key="3">
    <source>
        <dbReference type="Proteomes" id="UP001245285"/>
    </source>
</evidence>
<protein>
    <submittedName>
        <fullName evidence="2">DUF4301 family protein</fullName>
    </submittedName>
</protein>
<evidence type="ECO:0000259" key="1">
    <source>
        <dbReference type="Pfam" id="PF14134"/>
    </source>
</evidence>
<dbReference type="InterPro" id="IPR025393">
    <property type="entry name" value="DUF4301"/>
</dbReference>
<comment type="caution">
    <text evidence="2">The sequence shown here is derived from an EMBL/GenBank/DDBJ whole genome shotgun (WGS) entry which is preliminary data.</text>
</comment>
<dbReference type="InterPro" id="IPR029044">
    <property type="entry name" value="Nucleotide-diphossugar_trans"/>
</dbReference>
<name>A0ABU3CKN2_9FLAO</name>